<protein>
    <recommendedName>
        <fullName evidence="3">Phage tail protein</fullName>
    </recommendedName>
</protein>
<evidence type="ECO:0000313" key="2">
    <source>
        <dbReference type="Proteomes" id="UP000184693"/>
    </source>
</evidence>
<sequence>MYQRMSFEPVQVSGTAALRFVIGDNAALLNAHEIDDLIAQLGEIRRQMPPAPPPQPLRTVMYSLEVDPCWYVDKGPLVDGAVLLLRHTGFGWLCFSLPPPSLSRLEKALSVQLPMTVAMSATAN</sequence>
<accession>A0A1N6K6S3</accession>
<organism evidence="1 2">
    <name type="scientific">Paraburkholderia phenazinium</name>
    <dbReference type="NCBI Taxonomy" id="60549"/>
    <lineage>
        <taxon>Bacteria</taxon>
        <taxon>Pseudomonadati</taxon>
        <taxon>Pseudomonadota</taxon>
        <taxon>Betaproteobacteria</taxon>
        <taxon>Burkholderiales</taxon>
        <taxon>Burkholderiaceae</taxon>
        <taxon>Paraburkholderia</taxon>
    </lineage>
</organism>
<proteinExistence type="predicted"/>
<gene>
    <name evidence="1" type="ORF">SAMN05444168_6218</name>
</gene>
<reference evidence="1 2" key="1">
    <citation type="submission" date="2016-11" db="EMBL/GenBank/DDBJ databases">
        <authorList>
            <person name="Jaros S."/>
            <person name="Januszkiewicz K."/>
            <person name="Wedrychowicz H."/>
        </authorList>
    </citation>
    <scope>NUCLEOTIDE SEQUENCE [LARGE SCALE GENOMIC DNA]</scope>
    <source>
        <strain evidence="1 2">GAS86</strain>
    </source>
</reference>
<name>A0A1N6K6S3_9BURK</name>
<evidence type="ECO:0000313" key="1">
    <source>
        <dbReference type="EMBL" id="SIO52262.1"/>
    </source>
</evidence>
<evidence type="ECO:0008006" key="3">
    <source>
        <dbReference type="Google" id="ProtNLM"/>
    </source>
</evidence>
<dbReference type="RefSeq" id="WP_074268081.1">
    <property type="nucleotide sequence ID" value="NZ_FSRM01000002.1"/>
</dbReference>
<dbReference type="AlphaFoldDB" id="A0A1N6K6S3"/>
<dbReference type="EMBL" id="FSRM01000002">
    <property type="protein sequence ID" value="SIO52262.1"/>
    <property type="molecule type" value="Genomic_DNA"/>
</dbReference>
<dbReference type="Proteomes" id="UP000184693">
    <property type="component" value="Unassembled WGS sequence"/>
</dbReference>